<feature type="binding site" evidence="5">
    <location>
        <position position="62"/>
    </location>
    <ligand>
        <name>S-adenosyl-L-methionine</name>
        <dbReference type="ChEBI" id="CHEBI:59789"/>
    </ligand>
</feature>
<dbReference type="GO" id="GO:0102208">
    <property type="term" value="F:2-polyprenyl-6-hydroxyphenol methylase activity"/>
    <property type="evidence" value="ECO:0007669"/>
    <property type="project" value="UniProtKB-EC"/>
</dbReference>
<dbReference type="Gene3D" id="3.40.50.150">
    <property type="entry name" value="Vaccinia Virus protein VP39"/>
    <property type="match status" value="1"/>
</dbReference>
<proteinExistence type="inferred from homology"/>
<dbReference type="PATRIC" id="fig|1579979.3.peg.1748"/>
<dbReference type="EMBL" id="CP012154">
    <property type="protein sequence ID" value="AKS42074.1"/>
    <property type="molecule type" value="Genomic_DNA"/>
</dbReference>
<evidence type="ECO:0000256" key="4">
    <source>
        <dbReference type="ARBA" id="ARBA00022691"/>
    </source>
</evidence>
<dbReference type="GO" id="GO:0032259">
    <property type="term" value="P:methylation"/>
    <property type="evidence" value="ECO:0007669"/>
    <property type="project" value="UniProtKB-KW"/>
</dbReference>
<dbReference type="RefSeq" id="WP_049725660.1">
    <property type="nucleotide sequence ID" value="NZ_CP012154.1"/>
</dbReference>
<dbReference type="EC" id="2.1.1.64" evidence="5"/>
<evidence type="ECO:0000313" key="7">
    <source>
        <dbReference type="Proteomes" id="UP000066624"/>
    </source>
</evidence>
<dbReference type="GO" id="GO:0061542">
    <property type="term" value="F:3-demethylubiquinol 3-O-methyltransferase activity"/>
    <property type="evidence" value="ECO:0007669"/>
    <property type="project" value="UniProtKB-UniRule"/>
</dbReference>
<dbReference type="CDD" id="cd02440">
    <property type="entry name" value="AdoMet_MTases"/>
    <property type="match status" value="1"/>
</dbReference>
<dbReference type="GO" id="GO:0010420">
    <property type="term" value="F:polyprenyldihydroxybenzoate methyltransferase activity"/>
    <property type="evidence" value="ECO:0007669"/>
    <property type="project" value="InterPro"/>
</dbReference>
<dbReference type="EC" id="2.1.1.222" evidence="5"/>
<comment type="function">
    <text evidence="5">O-methyltransferase that catalyzes the 2 O-methylation steps in the ubiquinone biosynthetic pathway.</text>
</comment>
<evidence type="ECO:0000256" key="1">
    <source>
        <dbReference type="ARBA" id="ARBA00022603"/>
    </source>
</evidence>
<accession>A0A0K0XWJ5</accession>
<dbReference type="PANTHER" id="PTHR43464">
    <property type="entry name" value="METHYLTRANSFERASE"/>
    <property type="match status" value="1"/>
</dbReference>
<dbReference type="UniPathway" id="UPA00232"/>
<sequence>MNEHTERVANLDPAEASKFDALAARWWDPEGDFRPLHDINGPRVAWIAERCRIAGSRVVDIGCGGGLLCEGLAEKGARVTGLDAASKPLAVARLHRAESGLEIDYRQGTAEELAEELPAEFDVVCCLEMLEHVPDPASTVAACAELARPGGELFFSTINRSPLAWAGAIVGAEYLLGLLPRGTHRYDRLIRPSELAAACRQAGLEVLEITGMSYNPFSRTVRIGGRPSINYLLHARRPSS</sequence>
<dbReference type="Pfam" id="PF13489">
    <property type="entry name" value="Methyltransf_23"/>
    <property type="match status" value="1"/>
</dbReference>
<dbReference type="PANTHER" id="PTHR43464:SF19">
    <property type="entry name" value="UBIQUINONE BIOSYNTHESIS O-METHYLTRANSFERASE, MITOCHONDRIAL"/>
    <property type="match status" value="1"/>
</dbReference>
<dbReference type="NCBIfam" id="TIGR01983">
    <property type="entry name" value="UbiG"/>
    <property type="match status" value="1"/>
</dbReference>
<dbReference type="InterPro" id="IPR010233">
    <property type="entry name" value="UbiG_MeTrfase"/>
</dbReference>
<dbReference type="OrthoDB" id="9801538at2"/>
<feature type="binding site" evidence="5">
    <location>
        <position position="127"/>
    </location>
    <ligand>
        <name>S-adenosyl-L-methionine</name>
        <dbReference type="ChEBI" id="CHEBI:59789"/>
    </ligand>
</feature>
<keyword evidence="4 5" id="KW-0949">S-adenosyl-L-methionine</keyword>
<name>A0A0K0XWJ5_9GAMM</name>
<keyword evidence="1 5" id="KW-0489">Methyltransferase</keyword>
<gene>
    <name evidence="5" type="primary">ubiG</name>
    <name evidence="6" type="ORF">WM2015_1704</name>
</gene>
<feature type="binding site" evidence="5">
    <location>
        <position position="43"/>
    </location>
    <ligand>
        <name>S-adenosyl-L-methionine</name>
        <dbReference type="ChEBI" id="CHEBI:59789"/>
    </ligand>
</feature>
<evidence type="ECO:0000313" key="6">
    <source>
        <dbReference type="EMBL" id="AKS42074.1"/>
    </source>
</evidence>
<dbReference type="SUPFAM" id="SSF53335">
    <property type="entry name" value="S-adenosyl-L-methionine-dependent methyltransferases"/>
    <property type="match status" value="1"/>
</dbReference>
<protein>
    <recommendedName>
        <fullName evidence="5">Ubiquinone biosynthesis O-methyltransferase</fullName>
    </recommendedName>
    <alternativeName>
        <fullName evidence="5">2-polyprenyl-6-hydroxyphenol methylase</fullName>
        <ecNumber evidence="5">2.1.1.222</ecNumber>
    </alternativeName>
    <alternativeName>
        <fullName evidence="5">3-demethylubiquinone 3-O-methyltransferase</fullName>
        <ecNumber evidence="5">2.1.1.64</ecNumber>
    </alternativeName>
</protein>
<reference evidence="6 7" key="1">
    <citation type="submission" date="2015-07" db="EMBL/GenBank/DDBJ databases">
        <authorList>
            <person name="Noorani M."/>
        </authorList>
    </citation>
    <scope>NUCLEOTIDE SEQUENCE [LARGE SCALE GENOMIC DNA]</scope>
    <source>
        <strain evidence="6 7">KCTC 42284</strain>
    </source>
</reference>
<dbReference type="Proteomes" id="UP000066624">
    <property type="component" value="Chromosome"/>
</dbReference>
<evidence type="ECO:0000256" key="5">
    <source>
        <dbReference type="HAMAP-Rule" id="MF_00472"/>
    </source>
</evidence>
<evidence type="ECO:0000256" key="2">
    <source>
        <dbReference type="ARBA" id="ARBA00022679"/>
    </source>
</evidence>
<dbReference type="InterPro" id="IPR029063">
    <property type="entry name" value="SAM-dependent_MTases_sf"/>
</dbReference>
<organism evidence="6 7">
    <name type="scientific">Wenzhouxiangella marina</name>
    <dbReference type="NCBI Taxonomy" id="1579979"/>
    <lineage>
        <taxon>Bacteria</taxon>
        <taxon>Pseudomonadati</taxon>
        <taxon>Pseudomonadota</taxon>
        <taxon>Gammaproteobacteria</taxon>
        <taxon>Chromatiales</taxon>
        <taxon>Wenzhouxiangellaceae</taxon>
        <taxon>Wenzhouxiangella</taxon>
    </lineage>
</organism>
<dbReference type="HAMAP" id="MF_00472">
    <property type="entry name" value="UbiG"/>
    <property type="match status" value="1"/>
</dbReference>
<comment type="pathway">
    <text evidence="5">Cofactor biosynthesis; ubiquinone biosynthesis.</text>
</comment>
<keyword evidence="3 5" id="KW-0831">Ubiquinone biosynthesis</keyword>
<dbReference type="KEGG" id="wma:WM2015_1704"/>
<keyword evidence="7" id="KW-1185">Reference proteome</keyword>
<keyword evidence="6" id="KW-0830">Ubiquinone</keyword>
<comment type="similarity">
    <text evidence="5">Belongs to the methyltransferase superfamily. UbiG/COQ3 family.</text>
</comment>
<dbReference type="AlphaFoldDB" id="A0A0K0XWJ5"/>
<comment type="catalytic activity">
    <reaction evidence="5">
        <text>a 3-demethylubiquinol + S-adenosyl-L-methionine = a ubiquinol + S-adenosyl-L-homocysteine + H(+)</text>
        <dbReference type="Rhea" id="RHEA:44380"/>
        <dbReference type="Rhea" id="RHEA-COMP:9566"/>
        <dbReference type="Rhea" id="RHEA-COMP:10914"/>
        <dbReference type="ChEBI" id="CHEBI:15378"/>
        <dbReference type="ChEBI" id="CHEBI:17976"/>
        <dbReference type="ChEBI" id="CHEBI:57856"/>
        <dbReference type="ChEBI" id="CHEBI:59789"/>
        <dbReference type="ChEBI" id="CHEBI:84422"/>
        <dbReference type="EC" id="2.1.1.64"/>
    </reaction>
</comment>
<feature type="binding site" evidence="5">
    <location>
        <position position="83"/>
    </location>
    <ligand>
        <name>S-adenosyl-L-methionine</name>
        <dbReference type="ChEBI" id="CHEBI:59789"/>
    </ligand>
</feature>
<comment type="catalytic activity">
    <reaction evidence="5">
        <text>a 3-(all-trans-polyprenyl)benzene-1,2-diol + S-adenosyl-L-methionine = a 2-methoxy-6-(all-trans-polyprenyl)phenol + S-adenosyl-L-homocysteine + H(+)</text>
        <dbReference type="Rhea" id="RHEA:31411"/>
        <dbReference type="Rhea" id="RHEA-COMP:9550"/>
        <dbReference type="Rhea" id="RHEA-COMP:9551"/>
        <dbReference type="ChEBI" id="CHEBI:15378"/>
        <dbReference type="ChEBI" id="CHEBI:57856"/>
        <dbReference type="ChEBI" id="CHEBI:59789"/>
        <dbReference type="ChEBI" id="CHEBI:62729"/>
        <dbReference type="ChEBI" id="CHEBI:62731"/>
        <dbReference type="EC" id="2.1.1.222"/>
    </reaction>
</comment>
<keyword evidence="2 5" id="KW-0808">Transferase</keyword>
<evidence type="ECO:0000256" key="3">
    <source>
        <dbReference type="ARBA" id="ARBA00022688"/>
    </source>
</evidence>
<dbReference type="STRING" id="1579979.WM2015_1704"/>